<proteinExistence type="predicted"/>
<gene>
    <name evidence="2" type="ORF">AVEN_127628_1</name>
    <name evidence="1" type="ORF">AVEN_269043_1</name>
</gene>
<dbReference type="Proteomes" id="UP000499080">
    <property type="component" value="Unassembled WGS sequence"/>
</dbReference>
<evidence type="ECO:0000313" key="3">
    <source>
        <dbReference type="Proteomes" id="UP000499080"/>
    </source>
</evidence>
<reference evidence="2 3" key="1">
    <citation type="journal article" date="2019" name="Sci. Rep.">
        <title>Orb-weaving spider Araneus ventricosus genome elucidates the spidroin gene catalogue.</title>
        <authorList>
            <person name="Kono N."/>
            <person name="Nakamura H."/>
            <person name="Ohtoshi R."/>
            <person name="Moran D.A.P."/>
            <person name="Shinohara A."/>
            <person name="Yoshida Y."/>
            <person name="Fujiwara M."/>
            <person name="Mori M."/>
            <person name="Tomita M."/>
            <person name="Arakawa K."/>
        </authorList>
    </citation>
    <scope>NUCLEOTIDE SEQUENCE [LARGE SCALE GENOMIC DNA]</scope>
</reference>
<evidence type="ECO:0000313" key="2">
    <source>
        <dbReference type="EMBL" id="GBO25315.1"/>
    </source>
</evidence>
<dbReference type="EMBL" id="BGPR01048292">
    <property type="protein sequence ID" value="GBO25315.1"/>
    <property type="molecule type" value="Genomic_DNA"/>
</dbReference>
<keyword evidence="3" id="KW-1185">Reference proteome</keyword>
<evidence type="ECO:0000313" key="1">
    <source>
        <dbReference type="EMBL" id="GBO25311.1"/>
    </source>
</evidence>
<dbReference type="AlphaFoldDB" id="A0A4Y2VJ78"/>
<dbReference type="EMBL" id="BGPR01048290">
    <property type="protein sequence ID" value="GBO25311.1"/>
    <property type="molecule type" value="Genomic_DNA"/>
</dbReference>
<sequence length="103" mass="11760">MNLVKERNTSDKVSNTSLMEYNCSQQHSCINNVVRSTVDAMASRMQYQQQAFGVPKVSVHRTCSPKLCTLLRLLFTQLYYCYIVNLYSFTPVLHPITGVSSLF</sequence>
<comment type="caution">
    <text evidence="2">The sequence shown here is derived from an EMBL/GenBank/DDBJ whole genome shotgun (WGS) entry which is preliminary data.</text>
</comment>
<accession>A0A4Y2VJ78</accession>
<protein>
    <submittedName>
        <fullName evidence="2">Uncharacterized protein</fullName>
    </submittedName>
</protein>
<name>A0A4Y2VJ78_ARAVE</name>
<organism evidence="2 3">
    <name type="scientific">Araneus ventricosus</name>
    <name type="common">Orbweaver spider</name>
    <name type="synonym">Epeira ventricosa</name>
    <dbReference type="NCBI Taxonomy" id="182803"/>
    <lineage>
        <taxon>Eukaryota</taxon>
        <taxon>Metazoa</taxon>
        <taxon>Ecdysozoa</taxon>
        <taxon>Arthropoda</taxon>
        <taxon>Chelicerata</taxon>
        <taxon>Arachnida</taxon>
        <taxon>Araneae</taxon>
        <taxon>Araneomorphae</taxon>
        <taxon>Entelegynae</taxon>
        <taxon>Araneoidea</taxon>
        <taxon>Araneidae</taxon>
        <taxon>Araneus</taxon>
    </lineage>
</organism>